<dbReference type="PANTHER" id="PTHR33545">
    <property type="entry name" value="UPF0750 MEMBRANE PROTEIN YITT-RELATED"/>
    <property type="match status" value="1"/>
</dbReference>
<feature type="transmembrane region" description="Helical" evidence="6">
    <location>
        <begin position="12"/>
        <end position="32"/>
    </location>
</feature>
<dbReference type="Proteomes" id="UP000808337">
    <property type="component" value="Unassembled WGS sequence"/>
</dbReference>
<proteinExistence type="predicted"/>
<feature type="transmembrane region" description="Helical" evidence="6">
    <location>
        <begin position="150"/>
        <end position="171"/>
    </location>
</feature>
<comment type="caution">
    <text evidence="8">The sequence shown here is derived from an EMBL/GenBank/DDBJ whole genome shotgun (WGS) entry which is preliminary data.</text>
</comment>
<feature type="transmembrane region" description="Helical" evidence="6">
    <location>
        <begin position="61"/>
        <end position="78"/>
    </location>
</feature>
<dbReference type="AlphaFoldDB" id="A0A9D7SW77"/>
<keyword evidence="2" id="KW-1003">Cell membrane</keyword>
<evidence type="ECO:0000256" key="2">
    <source>
        <dbReference type="ARBA" id="ARBA00022475"/>
    </source>
</evidence>
<dbReference type="InterPro" id="IPR003740">
    <property type="entry name" value="YitT"/>
</dbReference>
<evidence type="ECO:0000313" key="9">
    <source>
        <dbReference type="Proteomes" id="UP000808337"/>
    </source>
</evidence>
<protein>
    <submittedName>
        <fullName evidence="8">YitT family protein</fullName>
    </submittedName>
</protein>
<dbReference type="PANTHER" id="PTHR33545:SF3">
    <property type="entry name" value="UPF0750 MEMBRANE PROTEIN YQFU"/>
    <property type="match status" value="1"/>
</dbReference>
<dbReference type="EMBL" id="JADKGY010000008">
    <property type="protein sequence ID" value="MBK9983032.1"/>
    <property type="molecule type" value="Genomic_DNA"/>
</dbReference>
<dbReference type="InterPro" id="IPR019264">
    <property type="entry name" value="DUF2179"/>
</dbReference>
<sequence>MSHADKIDWKGIFSPSSILFTILGVLSAIIALEGFMIPNHFIDGGITGICILMSKAMNVDIRFLLIGLNIPFILIGYHRIGKSFAIQTSFAIILLVIGLNTLDIPMITNDKILIALFGGFFIGLGIGFVIKSGGVLDGLEVIAHYTTKKSGFSTGEVVMFINTAVILAAAYQFGIEAGMYSILTYFTAMQISDYVVDGFEEYTALTVLSEKHENIKSIIVNDFNKAISVFKGERGYLPGSFDVKYDCDIIMTIVTRLELHRIRQAIINEDPYAFIYITSIKEVKGGVIKQKVKH</sequence>
<comment type="subcellular location">
    <subcellularLocation>
        <location evidence="1">Cell membrane</location>
        <topology evidence="1">Multi-pass membrane protein</topology>
    </subcellularLocation>
</comment>
<gene>
    <name evidence="8" type="ORF">IPP15_11515</name>
</gene>
<evidence type="ECO:0000256" key="6">
    <source>
        <dbReference type="SAM" id="Phobius"/>
    </source>
</evidence>
<dbReference type="Gene3D" id="3.30.70.120">
    <property type="match status" value="1"/>
</dbReference>
<dbReference type="InterPro" id="IPR051461">
    <property type="entry name" value="UPF0750_membrane"/>
</dbReference>
<dbReference type="InterPro" id="IPR015867">
    <property type="entry name" value="N-reg_PII/ATP_PRibTrfase_C"/>
</dbReference>
<evidence type="ECO:0000256" key="5">
    <source>
        <dbReference type="ARBA" id="ARBA00023136"/>
    </source>
</evidence>
<feature type="transmembrane region" description="Helical" evidence="6">
    <location>
        <begin position="84"/>
        <end position="100"/>
    </location>
</feature>
<evidence type="ECO:0000256" key="3">
    <source>
        <dbReference type="ARBA" id="ARBA00022692"/>
    </source>
</evidence>
<feature type="domain" description="DUF2179" evidence="7">
    <location>
        <begin position="246"/>
        <end position="285"/>
    </location>
</feature>
<dbReference type="Pfam" id="PF10035">
    <property type="entry name" value="DUF2179"/>
    <property type="match status" value="1"/>
</dbReference>
<keyword evidence="3 6" id="KW-0812">Transmembrane</keyword>
<dbReference type="PIRSF" id="PIRSF006483">
    <property type="entry name" value="Membrane_protein_YitT"/>
    <property type="match status" value="1"/>
</dbReference>
<name>A0A9D7SW77_9BACT</name>
<reference evidence="8 9" key="1">
    <citation type="submission" date="2020-10" db="EMBL/GenBank/DDBJ databases">
        <title>Connecting structure to function with the recovery of over 1000 high-quality activated sludge metagenome-assembled genomes encoding full-length rRNA genes using long-read sequencing.</title>
        <authorList>
            <person name="Singleton C.M."/>
            <person name="Petriglieri F."/>
            <person name="Kristensen J.M."/>
            <person name="Kirkegaard R.H."/>
            <person name="Michaelsen T.Y."/>
            <person name="Andersen M.H."/>
            <person name="Karst S.M."/>
            <person name="Dueholm M.S."/>
            <person name="Nielsen P.H."/>
            <person name="Albertsen M."/>
        </authorList>
    </citation>
    <scope>NUCLEOTIDE SEQUENCE [LARGE SCALE GENOMIC DNA]</scope>
    <source>
        <strain evidence="8">Ribe_18-Q3-R11-54_MAXAC.273</strain>
    </source>
</reference>
<keyword evidence="5 6" id="KW-0472">Membrane</keyword>
<evidence type="ECO:0000256" key="4">
    <source>
        <dbReference type="ARBA" id="ARBA00022989"/>
    </source>
</evidence>
<dbReference type="Pfam" id="PF02588">
    <property type="entry name" value="YitT_membrane"/>
    <property type="match status" value="1"/>
</dbReference>
<organism evidence="8 9">
    <name type="scientific">Candidatus Opimibacter skivensis</name>
    <dbReference type="NCBI Taxonomy" id="2982028"/>
    <lineage>
        <taxon>Bacteria</taxon>
        <taxon>Pseudomonadati</taxon>
        <taxon>Bacteroidota</taxon>
        <taxon>Saprospiria</taxon>
        <taxon>Saprospirales</taxon>
        <taxon>Saprospiraceae</taxon>
        <taxon>Candidatus Opimibacter</taxon>
    </lineage>
</organism>
<evidence type="ECO:0000313" key="8">
    <source>
        <dbReference type="EMBL" id="MBK9983032.1"/>
    </source>
</evidence>
<accession>A0A9D7SW77</accession>
<keyword evidence="4 6" id="KW-1133">Transmembrane helix</keyword>
<evidence type="ECO:0000256" key="1">
    <source>
        <dbReference type="ARBA" id="ARBA00004651"/>
    </source>
</evidence>
<feature type="transmembrane region" description="Helical" evidence="6">
    <location>
        <begin position="112"/>
        <end position="130"/>
    </location>
</feature>
<evidence type="ECO:0000259" key="7">
    <source>
        <dbReference type="Pfam" id="PF10035"/>
    </source>
</evidence>
<dbReference type="GO" id="GO:0005886">
    <property type="term" value="C:plasma membrane"/>
    <property type="evidence" value="ECO:0007669"/>
    <property type="project" value="UniProtKB-SubCell"/>
</dbReference>